<dbReference type="InterPro" id="IPR053772">
    <property type="entry name" value="At1g61320/At1g61330-like"/>
</dbReference>
<gene>
    <name evidence="2" type="ORF">F0562_031767</name>
</gene>
<accession>A0A5J5AVE0</accession>
<dbReference type="EMBL" id="CM018041">
    <property type="protein sequence ID" value="KAA8534250.1"/>
    <property type="molecule type" value="Genomic_DNA"/>
</dbReference>
<dbReference type="Pfam" id="PF23622">
    <property type="entry name" value="LRR_At1g61320_AtMIF1"/>
    <property type="match status" value="1"/>
</dbReference>
<protein>
    <recommendedName>
        <fullName evidence="1">F-box domain-containing protein</fullName>
    </recommendedName>
</protein>
<feature type="domain" description="F-box" evidence="1">
    <location>
        <begin position="12"/>
        <end position="50"/>
    </location>
</feature>
<evidence type="ECO:0000313" key="3">
    <source>
        <dbReference type="Proteomes" id="UP000325577"/>
    </source>
</evidence>
<evidence type="ECO:0000313" key="2">
    <source>
        <dbReference type="EMBL" id="KAA8534250.1"/>
    </source>
</evidence>
<sequence>MLKSPIMEENNEDRISSLPDEILFCIISFLPFESAVQTSVLSTRWRSLLNWTLLRHGTKEDISSAVAELLTQFDDLNPLKSPRRLQFHFGQGHILLASTGLNRKLHLDFSKGKQEFPRQFGWQLKPNPWNFMPSLPLCPSYLYVKAPKLTSSIFVKTLVLTSVNYLSSDIVTSMVTKFQFLESLTITKCSGLRSLHIEATLKLHNLNVLDCPQVKSFCIEADELQSFRYRGKLPWFWLQGMFSLGDAMLDFREGPGYNNFECRDFNSLRSGIRNVEILTLCRWTLEIVPTSYRMSSTTSKCSSQASRLARLGHLKLVKLEELADEEDVILLAENLLEKFNVEPLIIVTSHGNHSRSLLRIPKQQSKRNEKKAHQSEKRKYSYKFVEEVEDNSGLDSKHAHMSL</sequence>
<dbReference type="PROSITE" id="PS50181">
    <property type="entry name" value="FBOX"/>
    <property type="match status" value="1"/>
</dbReference>
<dbReference type="SUPFAM" id="SSF81383">
    <property type="entry name" value="F-box domain"/>
    <property type="match status" value="1"/>
</dbReference>
<reference evidence="2 3" key="1">
    <citation type="submission" date="2019-09" db="EMBL/GenBank/DDBJ databases">
        <title>A chromosome-level genome assembly of the Chinese tupelo Nyssa sinensis.</title>
        <authorList>
            <person name="Yang X."/>
            <person name="Kang M."/>
            <person name="Yang Y."/>
            <person name="Xiong H."/>
            <person name="Wang M."/>
            <person name="Zhang Z."/>
            <person name="Wang Z."/>
            <person name="Wu H."/>
            <person name="Ma T."/>
            <person name="Liu J."/>
            <person name="Xi Z."/>
        </authorList>
    </citation>
    <scope>NUCLEOTIDE SEQUENCE [LARGE SCALE GENOMIC DNA]</scope>
    <source>
        <strain evidence="2">J267</strain>
        <tissue evidence="2">Leaf</tissue>
    </source>
</reference>
<dbReference type="AlphaFoldDB" id="A0A5J5AVE0"/>
<dbReference type="Pfam" id="PF00646">
    <property type="entry name" value="F-box"/>
    <property type="match status" value="1"/>
</dbReference>
<proteinExistence type="predicted"/>
<dbReference type="PANTHER" id="PTHR34145">
    <property type="entry name" value="OS02G0105600 PROTEIN"/>
    <property type="match status" value="1"/>
</dbReference>
<dbReference type="InterPro" id="IPR001810">
    <property type="entry name" value="F-box_dom"/>
</dbReference>
<organism evidence="2 3">
    <name type="scientific">Nyssa sinensis</name>
    <dbReference type="NCBI Taxonomy" id="561372"/>
    <lineage>
        <taxon>Eukaryota</taxon>
        <taxon>Viridiplantae</taxon>
        <taxon>Streptophyta</taxon>
        <taxon>Embryophyta</taxon>
        <taxon>Tracheophyta</taxon>
        <taxon>Spermatophyta</taxon>
        <taxon>Magnoliopsida</taxon>
        <taxon>eudicotyledons</taxon>
        <taxon>Gunneridae</taxon>
        <taxon>Pentapetalae</taxon>
        <taxon>asterids</taxon>
        <taxon>Cornales</taxon>
        <taxon>Nyssaceae</taxon>
        <taxon>Nyssa</taxon>
    </lineage>
</organism>
<dbReference type="SMART" id="SM00256">
    <property type="entry name" value="FBOX"/>
    <property type="match status" value="1"/>
</dbReference>
<evidence type="ECO:0000259" key="1">
    <source>
        <dbReference type="PROSITE" id="PS50181"/>
    </source>
</evidence>
<dbReference type="InterPro" id="IPR036047">
    <property type="entry name" value="F-box-like_dom_sf"/>
</dbReference>
<dbReference type="InterPro" id="IPR055357">
    <property type="entry name" value="LRR_At1g61320_AtMIF1"/>
</dbReference>
<dbReference type="PANTHER" id="PTHR34145:SF53">
    <property type="entry name" value="LEUCINE-RICH REPEAT DOMAIN SUPERFAMILY"/>
    <property type="match status" value="1"/>
</dbReference>
<dbReference type="CDD" id="cd22160">
    <property type="entry name" value="F-box_AtFBL13-like"/>
    <property type="match status" value="1"/>
</dbReference>
<keyword evidence="3" id="KW-1185">Reference proteome</keyword>
<dbReference type="Gene3D" id="1.20.1280.50">
    <property type="match status" value="1"/>
</dbReference>
<name>A0A5J5AVE0_9ASTE</name>
<dbReference type="Proteomes" id="UP000325577">
    <property type="component" value="Linkage Group LG18"/>
</dbReference>
<dbReference type="OrthoDB" id="976179at2759"/>
<dbReference type="InterPro" id="IPR053781">
    <property type="entry name" value="F-box_AtFBL13-like"/>
</dbReference>